<dbReference type="GO" id="GO:0051301">
    <property type="term" value="P:cell division"/>
    <property type="evidence" value="ECO:0007669"/>
    <property type="project" value="UniProtKB-KW"/>
</dbReference>
<feature type="active site" evidence="9">
    <location>
        <position position="165"/>
    </location>
</feature>
<feature type="active site" evidence="9">
    <location>
        <position position="282"/>
    </location>
</feature>
<dbReference type="GO" id="GO:0009037">
    <property type="term" value="F:tyrosine-based site-specific recombinase activity"/>
    <property type="evidence" value="ECO:0007669"/>
    <property type="project" value="UniProtKB-UniRule"/>
</dbReference>
<dbReference type="Pfam" id="PF02899">
    <property type="entry name" value="Phage_int_SAM_1"/>
    <property type="match status" value="1"/>
</dbReference>
<sequence>MAGGLSDPSFSAQAALPAWLDHLSGERRLAARTLDAYGRDVAGLLEFLGGHLGGPVTLGALAGLEAADWRAWLAARRREGCGVRTLQRGLSAARSFFHYARRRWGLDNPALHLVEAPKAPRRMPRPVSESAARALIGAPGESDAPAWIAARDTAILSLLYGCGLRISEALALTGAEHPLPRTLRVAGKGGRMRIVPVLDQVRDAVTAYAALCPYPLARDEALFRAVRGGALGPRAVQTAMETLRARLGLPSSATPHALRHAFATHLLAHGGDLRAIQDLLGHASLSTTQIYADVDAGALMRVHASAHPRARKRSA</sequence>
<feature type="active site" evidence="9">
    <location>
        <position position="259"/>
    </location>
</feature>
<comment type="function">
    <text evidence="9">Site-specific tyrosine recombinase, which acts by catalyzing the cutting and rejoining of the recombining DNA molecules. The XerC-XerD complex is essential to convert dimers of the bacterial chromosome into monomers to permit their segregation at cell division. It also contributes to the segregational stability of plasmids.</text>
</comment>
<dbReference type="Proteomes" id="UP000325122">
    <property type="component" value="Unassembled WGS sequence"/>
</dbReference>
<dbReference type="GO" id="GO:0003677">
    <property type="term" value="F:DNA binding"/>
    <property type="evidence" value="ECO:0007669"/>
    <property type="project" value="UniProtKB-UniRule"/>
</dbReference>
<dbReference type="InterPro" id="IPR011010">
    <property type="entry name" value="DNA_brk_join_enz"/>
</dbReference>
<dbReference type="PROSITE" id="PS51900">
    <property type="entry name" value="CB"/>
    <property type="match status" value="1"/>
</dbReference>
<keyword evidence="6 9" id="KW-0238">DNA-binding</keyword>
<dbReference type="GO" id="GO:0007059">
    <property type="term" value="P:chromosome segregation"/>
    <property type="evidence" value="ECO:0007669"/>
    <property type="project" value="UniProtKB-UniRule"/>
</dbReference>
<dbReference type="EMBL" id="VWOJ01000002">
    <property type="protein sequence ID" value="KAA5803498.1"/>
    <property type="molecule type" value="Genomic_DNA"/>
</dbReference>
<dbReference type="PROSITE" id="PS51898">
    <property type="entry name" value="TYR_RECOMBINASE"/>
    <property type="match status" value="1"/>
</dbReference>
<keyword evidence="3 9" id="KW-0132">Cell division</keyword>
<comment type="subcellular location">
    <subcellularLocation>
        <location evidence="1 9">Cytoplasm</location>
    </subcellularLocation>
</comment>
<feature type="active site" description="O-(3'-phospho-DNA)-tyrosine intermediate" evidence="9">
    <location>
        <position position="291"/>
    </location>
</feature>
<evidence type="ECO:0000313" key="13">
    <source>
        <dbReference type="Proteomes" id="UP000325122"/>
    </source>
</evidence>
<protein>
    <recommendedName>
        <fullName evidence="9">Tyrosine recombinase XerC</fullName>
    </recommendedName>
</protein>
<dbReference type="GO" id="GO:0006313">
    <property type="term" value="P:DNA transposition"/>
    <property type="evidence" value="ECO:0007669"/>
    <property type="project" value="UniProtKB-UniRule"/>
</dbReference>
<keyword evidence="4 9" id="KW-0159">Chromosome partition</keyword>
<dbReference type="InterPro" id="IPR044068">
    <property type="entry name" value="CB"/>
</dbReference>
<organism evidence="12 13">
    <name type="scientific">Alkalicaulis satelles</name>
    <dbReference type="NCBI Taxonomy" id="2609175"/>
    <lineage>
        <taxon>Bacteria</taxon>
        <taxon>Pseudomonadati</taxon>
        <taxon>Pseudomonadota</taxon>
        <taxon>Alphaproteobacteria</taxon>
        <taxon>Maricaulales</taxon>
        <taxon>Maricaulaceae</taxon>
        <taxon>Alkalicaulis</taxon>
    </lineage>
</organism>
<dbReference type="Pfam" id="PF00589">
    <property type="entry name" value="Phage_integrase"/>
    <property type="match status" value="1"/>
</dbReference>
<evidence type="ECO:0000256" key="2">
    <source>
        <dbReference type="ARBA" id="ARBA00022490"/>
    </source>
</evidence>
<comment type="subunit">
    <text evidence="9">Forms a cyclic heterotetrameric complex composed of two molecules of XerC and two molecules of XerD.</text>
</comment>
<dbReference type="Gene3D" id="1.10.150.130">
    <property type="match status" value="1"/>
</dbReference>
<keyword evidence="5 9" id="KW-0229">DNA integration</keyword>
<evidence type="ECO:0000256" key="9">
    <source>
        <dbReference type="HAMAP-Rule" id="MF_01808"/>
    </source>
</evidence>
<accession>A0A5M6ZJT4</accession>
<keyword evidence="13" id="KW-1185">Reference proteome</keyword>
<dbReference type="PANTHER" id="PTHR30349">
    <property type="entry name" value="PHAGE INTEGRASE-RELATED"/>
    <property type="match status" value="1"/>
</dbReference>
<dbReference type="SUPFAM" id="SSF56349">
    <property type="entry name" value="DNA breaking-rejoining enzymes"/>
    <property type="match status" value="1"/>
</dbReference>
<evidence type="ECO:0000256" key="8">
    <source>
        <dbReference type="ARBA" id="ARBA00023306"/>
    </source>
</evidence>
<evidence type="ECO:0000259" key="11">
    <source>
        <dbReference type="PROSITE" id="PS51900"/>
    </source>
</evidence>
<comment type="caution">
    <text evidence="12">The sequence shown here is derived from an EMBL/GenBank/DDBJ whole genome shotgun (WGS) entry which is preliminary data.</text>
</comment>
<dbReference type="AlphaFoldDB" id="A0A5M6ZJT4"/>
<keyword evidence="7 9" id="KW-0233">DNA recombination</keyword>
<evidence type="ECO:0000256" key="5">
    <source>
        <dbReference type="ARBA" id="ARBA00022908"/>
    </source>
</evidence>
<gene>
    <name evidence="9" type="primary">xerC</name>
    <name evidence="12" type="ORF">F1654_06750</name>
</gene>
<feature type="domain" description="Core-binding (CB)" evidence="11">
    <location>
        <begin position="10"/>
        <end position="101"/>
    </location>
</feature>
<dbReference type="GO" id="GO:0005737">
    <property type="term" value="C:cytoplasm"/>
    <property type="evidence" value="ECO:0007669"/>
    <property type="project" value="UniProtKB-SubCell"/>
</dbReference>
<evidence type="ECO:0000256" key="3">
    <source>
        <dbReference type="ARBA" id="ARBA00022618"/>
    </source>
</evidence>
<evidence type="ECO:0000313" key="12">
    <source>
        <dbReference type="EMBL" id="KAA5803498.1"/>
    </source>
</evidence>
<feature type="active site" evidence="9">
    <location>
        <position position="188"/>
    </location>
</feature>
<dbReference type="Gene3D" id="1.10.443.10">
    <property type="entry name" value="Intergrase catalytic core"/>
    <property type="match status" value="1"/>
</dbReference>
<proteinExistence type="inferred from homology"/>
<dbReference type="InterPro" id="IPR010998">
    <property type="entry name" value="Integrase_recombinase_N"/>
</dbReference>
<evidence type="ECO:0000259" key="10">
    <source>
        <dbReference type="PROSITE" id="PS51898"/>
    </source>
</evidence>
<dbReference type="InterPro" id="IPR023009">
    <property type="entry name" value="Tyrosine_recombinase_XerC/XerD"/>
</dbReference>
<reference evidence="12 13" key="1">
    <citation type="submission" date="2019-09" db="EMBL/GenBank/DDBJ databases">
        <authorList>
            <person name="Kevbrin V."/>
            <person name="Grouzdev D.S."/>
        </authorList>
    </citation>
    <scope>NUCLEOTIDE SEQUENCE [LARGE SCALE GENOMIC DNA]</scope>
    <source>
        <strain evidence="12 13">G-192</strain>
    </source>
</reference>
<dbReference type="InterPro" id="IPR050090">
    <property type="entry name" value="Tyrosine_recombinase_XerCD"/>
</dbReference>
<evidence type="ECO:0000256" key="7">
    <source>
        <dbReference type="ARBA" id="ARBA00023172"/>
    </source>
</evidence>
<evidence type="ECO:0000256" key="1">
    <source>
        <dbReference type="ARBA" id="ARBA00004496"/>
    </source>
</evidence>
<dbReference type="InterPro" id="IPR004107">
    <property type="entry name" value="Integrase_SAM-like_N"/>
</dbReference>
<feature type="active site" evidence="9">
    <location>
        <position position="256"/>
    </location>
</feature>
<comment type="similarity">
    <text evidence="9">Belongs to the 'phage' integrase family. XerC subfamily.</text>
</comment>
<dbReference type="InterPro" id="IPR002104">
    <property type="entry name" value="Integrase_catalytic"/>
</dbReference>
<evidence type="ECO:0000256" key="6">
    <source>
        <dbReference type="ARBA" id="ARBA00023125"/>
    </source>
</evidence>
<dbReference type="PANTHER" id="PTHR30349:SF90">
    <property type="entry name" value="TYROSINE RECOMBINASE XERD"/>
    <property type="match status" value="1"/>
</dbReference>
<dbReference type="RefSeq" id="WP_150022766.1">
    <property type="nucleotide sequence ID" value="NZ_VWOJ01000002.1"/>
</dbReference>
<keyword evidence="8 9" id="KW-0131">Cell cycle</keyword>
<evidence type="ECO:0000256" key="4">
    <source>
        <dbReference type="ARBA" id="ARBA00022829"/>
    </source>
</evidence>
<dbReference type="InterPro" id="IPR013762">
    <property type="entry name" value="Integrase-like_cat_sf"/>
</dbReference>
<keyword evidence="2 9" id="KW-0963">Cytoplasm</keyword>
<name>A0A5M6ZJT4_9PROT</name>
<dbReference type="HAMAP" id="MF_01808">
    <property type="entry name" value="Recomb_XerC_XerD"/>
    <property type="match status" value="1"/>
</dbReference>
<feature type="domain" description="Tyr recombinase" evidence="10">
    <location>
        <begin position="122"/>
        <end position="304"/>
    </location>
</feature>